<dbReference type="SUPFAM" id="SSF56059">
    <property type="entry name" value="Glutathione synthetase ATP-binding domain-like"/>
    <property type="match status" value="1"/>
</dbReference>
<evidence type="ECO:0000313" key="6">
    <source>
        <dbReference type="EMBL" id="SDM54098.1"/>
    </source>
</evidence>
<evidence type="ECO:0000313" key="7">
    <source>
        <dbReference type="Proteomes" id="UP000198901"/>
    </source>
</evidence>
<dbReference type="Pfam" id="PF13535">
    <property type="entry name" value="ATP-grasp_4"/>
    <property type="match status" value="1"/>
</dbReference>
<dbReference type="AlphaFoldDB" id="A0A1G9U2G0"/>
<evidence type="ECO:0000256" key="3">
    <source>
        <dbReference type="ARBA" id="ARBA00022840"/>
    </source>
</evidence>
<dbReference type="RefSeq" id="WP_093205544.1">
    <property type="nucleotide sequence ID" value="NZ_FNGS01000007.1"/>
</dbReference>
<keyword evidence="2 4" id="KW-0547">Nucleotide-binding</keyword>
<sequence>MGLSFLCIATFFKGNEFLKSCKQAGNTVYLLTEKKLEHKPWVRDFIDEIFFVDTPAGQELNLEETAKGLAYMLRSRQVDRVVALDDFDVEKAAYFREVFRFPGMGQTQARYFRDKLAMRVKATEADLRIPAFSSLFHDETITAFADSHAFPMVVKPRGEASTTGIRKVWNKDELWQVVHSFGDRRHEYLVEQFKPGDVYHVDALTAGGKVVFSRASRYLSTPMEVAHGGGIFRSATLETGSEEEAALLDFNEKLLTAFGLTDSASHTEFIRCHEDGEWYFLETASRVGGAHLAEMVEAATGINLWREWARLETAAAKGLTYELPPVRSMHAGIVISLVKEAHPDLAGYEAPELWWRMNEEFHIGLIVQSDSRQRVNELLDTYAEKIARESHASAPVRDRPTH</sequence>
<feature type="domain" description="ATP-grasp" evidence="5">
    <location>
        <begin position="119"/>
        <end position="313"/>
    </location>
</feature>
<dbReference type="Proteomes" id="UP000198901">
    <property type="component" value="Unassembled WGS sequence"/>
</dbReference>
<dbReference type="InterPro" id="IPR052032">
    <property type="entry name" value="ATP-dep_AA_Ligase"/>
</dbReference>
<reference evidence="6 7" key="1">
    <citation type="submission" date="2016-10" db="EMBL/GenBank/DDBJ databases">
        <authorList>
            <person name="de Groot N.N."/>
        </authorList>
    </citation>
    <scope>NUCLEOTIDE SEQUENCE [LARGE SCALE GENOMIC DNA]</scope>
    <source>
        <strain evidence="6 7">DSM 21668</strain>
    </source>
</reference>
<gene>
    <name evidence="6" type="ORF">SAMN04488090_3643</name>
</gene>
<keyword evidence="1" id="KW-0436">Ligase</keyword>
<dbReference type="PROSITE" id="PS50975">
    <property type="entry name" value="ATP_GRASP"/>
    <property type="match status" value="1"/>
</dbReference>
<name>A0A1G9U2G0_9BACT</name>
<dbReference type="OrthoDB" id="1195727at2"/>
<evidence type="ECO:0000256" key="4">
    <source>
        <dbReference type="PROSITE-ProRule" id="PRU00409"/>
    </source>
</evidence>
<dbReference type="InterPro" id="IPR013815">
    <property type="entry name" value="ATP_grasp_subdomain_1"/>
</dbReference>
<dbReference type="GO" id="GO:0046872">
    <property type="term" value="F:metal ion binding"/>
    <property type="evidence" value="ECO:0007669"/>
    <property type="project" value="InterPro"/>
</dbReference>
<dbReference type="GO" id="GO:0005524">
    <property type="term" value="F:ATP binding"/>
    <property type="evidence" value="ECO:0007669"/>
    <property type="project" value="UniProtKB-UniRule"/>
</dbReference>
<accession>A0A1G9U2G0</accession>
<dbReference type="STRING" id="563176.SAMN04488090_3643"/>
<dbReference type="PANTHER" id="PTHR43585:SF2">
    <property type="entry name" value="ATP-GRASP ENZYME FSQD"/>
    <property type="match status" value="1"/>
</dbReference>
<dbReference type="Gene3D" id="3.30.1490.20">
    <property type="entry name" value="ATP-grasp fold, A domain"/>
    <property type="match status" value="1"/>
</dbReference>
<dbReference type="Gene3D" id="3.30.470.20">
    <property type="entry name" value="ATP-grasp fold, B domain"/>
    <property type="match status" value="1"/>
</dbReference>
<evidence type="ECO:0000256" key="1">
    <source>
        <dbReference type="ARBA" id="ARBA00022598"/>
    </source>
</evidence>
<protein>
    <submittedName>
        <fullName evidence="6">ATP-grasp domain-containing protein</fullName>
    </submittedName>
</protein>
<dbReference type="Gene3D" id="3.40.50.20">
    <property type="match status" value="1"/>
</dbReference>
<evidence type="ECO:0000256" key="2">
    <source>
        <dbReference type="ARBA" id="ARBA00022741"/>
    </source>
</evidence>
<dbReference type="EMBL" id="FNGS01000007">
    <property type="protein sequence ID" value="SDM54098.1"/>
    <property type="molecule type" value="Genomic_DNA"/>
</dbReference>
<proteinExistence type="predicted"/>
<dbReference type="GO" id="GO:0016874">
    <property type="term" value="F:ligase activity"/>
    <property type="evidence" value="ECO:0007669"/>
    <property type="project" value="UniProtKB-KW"/>
</dbReference>
<evidence type="ECO:0000259" key="5">
    <source>
        <dbReference type="PROSITE" id="PS50975"/>
    </source>
</evidence>
<keyword evidence="3 4" id="KW-0067">ATP-binding</keyword>
<dbReference type="PANTHER" id="PTHR43585">
    <property type="entry name" value="FUMIPYRROLE BIOSYNTHESIS PROTEIN C"/>
    <property type="match status" value="1"/>
</dbReference>
<keyword evidence="7" id="KW-1185">Reference proteome</keyword>
<dbReference type="InterPro" id="IPR011761">
    <property type="entry name" value="ATP-grasp"/>
</dbReference>
<organism evidence="6 7">
    <name type="scientific">Siphonobacter aquaeclarae</name>
    <dbReference type="NCBI Taxonomy" id="563176"/>
    <lineage>
        <taxon>Bacteria</taxon>
        <taxon>Pseudomonadati</taxon>
        <taxon>Bacteroidota</taxon>
        <taxon>Cytophagia</taxon>
        <taxon>Cytophagales</taxon>
        <taxon>Cytophagaceae</taxon>
        <taxon>Siphonobacter</taxon>
    </lineage>
</organism>